<dbReference type="AlphaFoldDB" id="A0A8J5J9P9"/>
<keyword evidence="6" id="KW-0812">Transmembrane</keyword>
<keyword evidence="9" id="KW-1185">Reference proteome</keyword>
<dbReference type="CDD" id="cd07989">
    <property type="entry name" value="LPLAT_AGPAT-like"/>
    <property type="match status" value="1"/>
</dbReference>
<dbReference type="PANTHER" id="PTHR10434">
    <property type="entry name" value="1-ACYL-SN-GLYCEROL-3-PHOSPHATE ACYLTRANSFERASE"/>
    <property type="match status" value="1"/>
</dbReference>
<feature type="transmembrane region" description="Helical" evidence="6">
    <location>
        <begin position="107"/>
        <end position="133"/>
    </location>
</feature>
<organism evidence="8 9">
    <name type="scientific">Phytophthora aleatoria</name>
    <dbReference type="NCBI Taxonomy" id="2496075"/>
    <lineage>
        <taxon>Eukaryota</taxon>
        <taxon>Sar</taxon>
        <taxon>Stramenopiles</taxon>
        <taxon>Oomycota</taxon>
        <taxon>Peronosporomycetes</taxon>
        <taxon>Peronosporales</taxon>
        <taxon>Peronosporaceae</taxon>
        <taxon>Phytophthora</taxon>
    </lineage>
</organism>
<evidence type="ECO:0000259" key="7">
    <source>
        <dbReference type="SMART" id="SM00563"/>
    </source>
</evidence>
<keyword evidence="2" id="KW-0444">Lipid biosynthesis</keyword>
<dbReference type="GO" id="GO:0006654">
    <property type="term" value="P:phosphatidic acid biosynthetic process"/>
    <property type="evidence" value="ECO:0007669"/>
    <property type="project" value="TreeGrafter"/>
</dbReference>
<evidence type="ECO:0000256" key="4">
    <source>
        <dbReference type="ARBA" id="ARBA00023098"/>
    </source>
</evidence>
<evidence type="ECO:0000256" key="6">
    <source>
        <dbReference type="SAM" id="Phobius"/>
    </source>
</evidence>
<keyword evidence="6" id="KW-1133">Transmembrane helix</keyword>
<comment type="caution">
    <text evidence="8">The sequence shown here is derived from an EMBL/GenBank/DDBJ whole genome shotgun (WGS) entry which is preliminary data.</text>
</comment>
<dbReference type="GO" id="GO:0003841">
    <property type="term" value="F:1-acylglycerol-3-phosphate O-acyltransferase activity"/>
    <property type="evidence" value="ECO:0007669"/>
    <property type="project" value="TreeGrafter"/>
</dbReference>
<dbReference type="Pfam" id="PF01553">
    <property type="entry name" value="Acyltransferase"/>
    <property type="match status" value="1"/>
</dbReference>
<proteinExistence type="predicted"/>
<feature type="domain" description="Phospholipid/glycerol acyltransferase" evidence="7">
    <location>
        <begin position="186"/>
        <end position="302"/>
    </location>
</feature>
<dbReference type="PANTHER" id="PTHR10434:SF64">
    <property type="entry name" value="1-ACYL-SN-GLYCEROL-3-PHOSPHATE ACYLTRANSFERASE-RELATED"/>
    <property type="match status" value="1"/>
</dbReference>
<dbReference type="EMBL" id="JAENGY010000150">
    <property type="protein sequence ID" value="KAG6971764.1"/>
    <property type="molecule type" value="Genomic_DNA"/>
</dbReference>
<keyword evidence="3" id="KW-0808">Transferase</keyword>
<feature type="transmembrane region" description="Helical" evidence="6">
    <location>
        <begin position="374"/>
        <end position="399"/>
    </location>
</feature>
<evidence type="ECO:0000313" key="9">
    <source>
        <dbReference type="Proteomes" id="UP000709295"/>
    </source>
</evidence>
<protein>
    <recommendedName>
        <fullName evidence="7">Phospholipid/glycerol acyltransferase domain-containing protein</fullName>
    </recommendedName>
</protein>
<reference evidence="8" key="1">
    <citation type="submission" date="2021-01" db="EMBL/GenBank/DDBJ databases">
        <title>Phytophthora aleatoria, a newly-described species from Pinus radiata is distinct from Phytophthora cactorum isolates based on comparative genomics.</title>
        <authorList>
            <person name="Mcdougal R."/>
            <person name="Panda P."/>
            <person name="Williams N."/>
            <person name="Studholme D.J."/>
        </authorList>
    </citation>
    <scope>NUCLEOTIDE SEQUENCE</scope>
    <source>
        <strain evidence="8">NZFS 4037</strain>
    </source>
</reference>
<dbReference type="InterPro" id="IPR002123">
    <property type="entry name" value="Plipid/glycerol_acylTrfase"/>
</dbReference>
<evidence type="ECO:0000256" key="1">
    <source>
        <dbReference type="ARBA" id="ARBA00005189"/>
    </source>
</evidence>
<sequence length="424" mass="48213">MSSATPAQVLQDVRFEERLAEIEARLPATLALAKEGSLAKRNQTKRKLYHDSEIIRIELEERMNELGIESQWITAPEMKEANEKLDAVRKQLKLDVLPASSSPLEKIYMVVRMLTMVLVLVGWLSCVTVLIPLKWLNPMFKKMGVKKNYLPMDIVSWGTAFMVCVTACTDMKAEGVENLLNLKDSVVCMFSHSSNLDGFIVNGSSPIAFKFAAKKSIFLVPFLGWSSRWGFDFVAIDRSHRKSALKSLKELAVSVNEHGNSVCISPEGTRSKDGLLQEFKKGPFYLREDTKKNVVPSIVFGAYELWPPGRLFSIPGHTLVRYLPEYKSDPNLNRNQNRLALRRIYLKAFTEDVPDYIGTRVSTNFILENMFYHYLAWAITFKVASWAITVSSLVCYWLNITYSTFMLFSLVMIMAGEALMFFTC</sequence>
<accession>A0A8J5J9P9</accession>
<dbReference type="Proteomes" id="UP000709295">
    <property type="component" value="Unassembled WGS sequence"/>
</dbReference>
<gene>
    <name evidence="8" type="ORF">JG688_00004289</name>
</gene>
<evidence type="ECO:0000256" key="2">
    <source>
        <dbReference type="ARBA" id="ARBA00022516"/>
    </source>
</evidence>
<evidence type="ECO:0000256" key="5">
    <source>
        <dbReference type="ARBA" id="ARBA00023315"/>
    </source>
</evidence>
<keyword evidence="4" id="KW-0443">Lipid metabolism</keyword>
<comment type="pathway">
    <text evidence="1">Lipid metabolism.</text>
</comment>
<name>A0A8J5J9P9_9STRA</name>
<keyword evidence="6" id="KW-0472">Membrane</keyword>
<keyword evidence="5" id="KW-0012">Acyltransferase</keyword>
<evidence type="ECO:0000256" key="3">
    <source>
        <dbReference type="ARBA" id="ARBA00022679"/>
    </source>
</evidence>
<feature type="transmembrane region" description="Helical" evidence="6">
    <location>
        <begin position="405"/>
        <end position="423"/>
    </location>
</feature>
<evidence type="ECO:0000313" key="8">
    <source>
        <dbReference type="EMBL" id="KAG6971764.1"/>
    </source>
</evidence>
<dbReference type="SMART" id="SM00563">
    <property type="entry name" value="PlsC"/>
    <property type="match status" value="1"/>
</dbReference>